<dbReference type="EMBL" id="VUOB01000059">
    <property type="protein sequence ID" value="KAA2254868.1"/>
    <property type="molecule type" value="Genomic_DNA"/>
</dbReference>
<gene>
    <name evidence="1" type="ORF">F0L68_29235</name>
</gene>
<sequence>MQHRNKSAGAEQFTSLYELTNAVEVNPFDATNFFRVGGHTYLYCVALQIDIDRCVDHAGERLEADQVRGVSGRPPTALVFRFMSRSLGR</sequence>
<name>A0A5B2WV07_9PSEU</name>
<accession>A0A5B2WV07</accession>
<dbReference type="RefSeq" id="WP_149853056.1">
    <property type="nucleotide sequence ID" value="NZ_VUOB01000059.1"/>
</dbReference>
<dbReference type="Proteomes" id="UP000323454">
    <property type="component" value="Unassembled WGS sequence"/>
</dbReference>
<dbReference type="AlphaFoldDB" id="A0A5B2WV07"/>
<protein>
    <submittedName>
        <fullName evidence="1">Uncharacterized protein</fullName>
    </submittedName>
</protein>
<keyword evidence="2" id="KW-1185">Reference proteome</keyword>
<proteinExistence type="predicted"/>
<evidence type="ECO:0000313" key="1">
    <source>
        <dbReference type="EMBL" id="KAA2254868.1"/>
    </source>
</evidence>
<evidence type="ECO:0000313" key="2">
    <source>
        <dbReference type="Proteomes" id="UP000323454"/>
    </source>
</evidence>
<reference evidence="1 2" key="2">
    <citation type="submission" date="2019-09" db="EMBL/GenBank/DDBJ databases">
        <authorList>
            <person name="Jin C."/>
        </authorList>
    </citation>
    <scope>NUCLEOTIDE SEQUENCE [LARGE SCALE GENOMIC DNA]</scope>
    <source>
        <strain evidence="1 2">AN110305</strain>
    </source>
</reference>
<comment type="caution">
    <text evidence="1">The sequence shown here is derived from an EMBL/GenBank/DDBJ whole genome shotgun (WGS) entry which is preliminary data.</text>
</comment>
<reference evidence="1 2" key="1">
    <citation type="submission" date="2019-09" db="EMBL/GenBank/DDBJ databases">
        <title>Goodfellowia gen. nov., a new genus of the Pseudonocardineae related to Actinoalloteichus, containing Goodfellowia coeruleoviolacea gen. nov., comb. nov. gen. nov., comb. nov.</title>
        <authorList>
            <person name="Labeda D."/>
        </authorList>
    </citation>
    <scope>NUCLEOTIDE SEQUENCE [LARGE SCALE GENOMIC DNA]</scope>
    <source>
        <strain evidence="1 2">AN110305</strain>
    </source>
</reference>
<organism evidence="1 2">
    <name type="scientific">Solihabitans fulvus</name>
    <dbReference type="NCBI Taxonomy" id="1892852"/>
    <lineage>
        <taxon>Bacteria</taxon>
        <taxon>Bacillati</taxon>
        <taxon>Actinomycetota</taxon>
        <taxon>Actinomycetes</taxon>
        <taxon>Pseudonocardiales</taxon>
        <taxon>Pseudonocardiaceae</taxon>
        <taxon>Solihabitans</taxon>
    </lineage>
</organism>